<organism evidence="13 14">
    <name type="scientific">Seiridium unicorne</name>
    <dbReference type="NCBI Taxonomy" id="138068"/>
    <lineage>
        <taxon>Eukaryota</taxon>
        <taxon>Fungi</taxon>
        <taxon>Dikarya</taxon>
        <taxon>Ascomycota</taxon>
        <taxon>Pezizomycotina</taxon>
        <taxon>Sordariomycetes</taxon>
        <taxon>Xylariomycetidae</taxon>
        <taxon>Amphisphaeriales</taxon>
        <taxon>Sporocadaceae</taxon>
        <taxon>Seiridium</taxon>
    </lineage>
</organism>
<protein>
    <recommendedName>
        <fullName evidence="15">Mitochondrial carrier protein</fullName>
    </recommendedName>
</protein>
<evidence type="ECO:0000313" key="14">
    <source>
        <dbReference type="Proteomes" id="UP001408356"/>
    </source>
</evidence>
<comment type="caution">
    <text evidence="13">The sequence shown here is derived from an EMBL/GenBank/DDBJ whole genome shotgun (WGS) entry which is preliminary data.</text>
</comment>
<keyword evidence="3 11" id="KW-0813">Transport</keyword>
<feature type="repeat" description="Solcar" evidence="10">
    <location>
        <begin position="165"/>
        <end position="267"/>
    </location>
</feature>
<keyword evidence="14" id="KW-1185">Reference proteome</keyword>
<dbReference type="PROSITE" id="PS50920">
    <property type="entry name" value="SOLCAR"/>
    <property type="match status" value="3"/>
</dbReference>
<evidence type="ECO:0000256" key="11">
    <source>
        <dbReference type="RuleBase" id="RU000488"/>
    </source>
</evidence>
<evidence type="ECO:0000256" key="9">
    <source>
        <dbReference type="ARBA" id="ARBA00023136"/>
    </source>
</evidence>
<dbReference type="InterPro" id="IPR018108">
    <property type="entry name" value="MCP_transmembrane"/>
</dbReference>
<comment type="subcellular location">
    <subcellularLocation>
        <location evidence="1">Mitochondrion membrane</location>
        <topology evidence="1">Multi-pass membrane protein</topology>
    </subcellularLocation>
</comment>
<evidence type="ECO:0000256" key="4">
    <source>
        <dbReference type="ARBA" id="ARBA00022692"/>
    </source>
</evidence>
<dbReference type="SUPFAM" id="SSF103506">
    <property type="entry name" value="Mitochondrial carrier"/>
    <property type="match status" value="1"/>
</dbReference>
<evidence type="ECO:0000256" key="8">
    <source>
        <dbReference type="ARBA" id="ARBA00023128"/>
    </source>
</evidence>
<evidence type="ECO:0000313" key="13">
    <source>
        <dbReference type="EMBL" id="KAK9417893.1"/>
    </source>
</evidence>
<proteinExistence type="inferred from homology"/>
<feature type="compositionally biased region" description="Basic and acidic residues" evidence="12">
    <location>
        <begin position="36"/>
        <end position="52"/>
    </location>
</feature>
<evidence type="ECO:0000256" key="6">
    <source>
        <dbReference type="ARBA" id="ARBA00022792"/>
    </source>
</evidence>
<feature type="region of interest" description="Disordered" evidence="12">
    <location>
        <begin position="1"/>
        <end position="52"/>
    </location>
</feature>
<dbReference type="Proteomes" id="UP001408356">
    <property type="component" value="Unassembled WGS sequence"/>
</dbReference>
<feature type="repeat" description="Solcar" evidence="10">
    <location>
        <begin position="56"/>
        <end position="138"/>
    </location>
</feature>
<feature type="compositionally biased region" description="Polar residues" evidence="12">
    <location>
        <begin position="10"/>
        <end position="35"/>
    </location>
</feature>
<keyword evidence="9 10" id="KW-0472">Membrane</keyword>
<keyword evidence="6" id="KW-0999">Mitochondrion inner membrane</keyword>
<dbReference type="InterPro" id="IPR023395">
    <property type="entry name" value="MCP_dom_sf"/>
</dbReference>
<reference evidence="13 14" key="1">
    <citation type="journal article" date="2024" name="J. Plant Pathol.">
        <title>Sequence and assembly of the genome of Seiridium unicorne, isolate CBS 538.82, causal agent of cypress canker disease.</title>
        <authorList>
            <person name="Scali E."/>
            <person name="Rocca G.D."/>
            <person name="Danti R."/>
            <person name="Garbelotto M."/>
            <person name="Barberini S."/>
            <person name="Baroncelli R."/>
            <person name="Emiliani G."/>
        </authorList>
    </citation>
    <scope>NUCLEOTIDE SEQUENCE [LARGE SCALE GENOMIC DNA]</scope>
    <source>
        <strain evidence="13 14">BM-138-508</strain>
    </source>
</reference>
<dbReference type="InterPro" id="IPR050567">
    <property type="entry name" value="Mitochondrial_Carrier"/>
</dbReference>
<dbReference type="Gene3D" id="1.50.40.10">
    <property type="entry name" value="Mitochondrial carrier domain"/>
    <property type="match status" value="2"/>
</dbReference>
<evidence type="ECO:0000256" key="12">
    <source>
        <dbReference type="SAM" id="MobiDB-lite"/>
    </source>
</evidence>
<comment type="similarity">
    <text evidence="2 11">Belongs to the mitochondrial carrier (TC 2.A.29) family.</text>
</comment>
<accession>A0ABR2UTA9</accession>
<dbReference type="EMBL" id="JARVKF010000395">
    <property type="protein sequence ID" value="KAK9417893.1"/>
    <property type="molecule type" value="Genomic_DNA"/>
</dbReference>
<evidence type="ECO:0000256" key="1">
    <source>
        <dbReference type="ARBA" id="ARBA00004225"/>
    </source>
</evidence>
<keyword evidence="7" id="KW-1133">Transmembrane helix</keyword>
<keyword evidence="4 10" id="KW-0812">Transmembrane</keyword>
<gene>
    <name evidence="13" type="ORF">SUNI508_08541</name>
</gene>
<dbReference type="PANTHER" id="PTHR45624">
    <property type="entry name" value="MITOCHONDRIAL BASIC AMINO ACIDS TRANSPORTER-RELATED"/>
    <property type="match status" value="1"/>
</dbReference>
<dbReference type="Pfam" id="PF00153">
    <property type="entry name" value="Mito_carr"/>
    <property type="match status" value="3"/>
</dbReference>
<keyword evidence="8" id="KW-0496">Mitochondrion</keyword>
<evidence type="ECO:0000256" key="5">
    <source>
        <dbReference type="ARBA" id="ARBA00022737"/>
    </source>
</evidence>
<name>A0ABR2UTA9_9PEZI</name>
<feature type="repeat" description="Solcar" evidence="10">
    <location>
        <begin position="278"/>
        <end position="361"/>
    </location>
</feature>
<evidence type="ECO:0000256" key="3">
    <source>
        <dbReference type="ARBA" id="ARBA00022448"/>
    </source>
</evidence>
<sequence length="369" mass="40848">MPAATEVVEFNQQDVTSPSEPFMNHTASSMPPQLSRSEKKTTPGQVHHQEQPKRWIKRYRTEVSASSASLFSTITAFPLDSVKTRLQTYPYNGFVDCVQKTYHSEGVRGFFRGVTAPLASVTLVRTVSFSIYQRSKYVYSDWMKKHIGFCPLEHVNKNGAYPTLGTIACFGAAGATAGSGITFIACPFELTKISAQVSVLMANQKSADPKRQEIAMSYHNKGTIRTLRNLVKHRGLSGMYTGLNLHLMRDTLGTGIYFATYESSKQLLTTFSGNDAHNNPIAVLAAGALCGIVSWALIYPIDSAKSIYQRNALMYSKGQTVPIPKITFFRKDMYRGLGVSMGRSAAVNAVFFSAFELFKKKINHLDDID</sequence>
<evidence type="ECO:0008006" key="15">
    <source>
        <dbReference type="Google" id="ProtNLM"/>
    </source>
</evidence>
<keyword evidence="5" id="KW-0677">Repeat</keyword>
<evidence type="ECO:0000256" key="10">
    <source>
        <dbReference type="PROSITE-ProRule" id="PRU00282"/>
    </source>
</evidence>
<evidence type="ECO:0000256" key="2">
    <source>
        <dbReference type="ARBA" id="ARBA00006375"/>
    </source>
</evidence>
<evidence type="ECO:0000256" key="7">
    <source>
        <dbReference type="ARBA" id="ARBA00022989"/>
    </source>
</evidence>
<dbReference type="PANTHER" id="PTHR45624:SF9">
    <property type="entry name" value="CARRIER PROTEIN, PUTATIVE (AFU_ORTHOLOGUE AFUA_4G06390)-RELATED"/>
    <property type="match status" value="1"/>
</dbReference>